<protein>
    <submittedName>
        <fullName evidence="2">Putative ovule protein</fullName>
    </submittedName>
</protein>
<dbReference type="AlphaFoldDB" id="A0A0V0I9F4"/>
<accession>A0A0V0I9F4</accession>
<proteinExistence type="predicted"/>
<evidence type="ECO:0000313" key="2">
    <source>
        <dbReference type="EMBL" id="JAP29075.1"/>
    </source>
</evidence>
<organism evidence="2">
    <name type="scientific">Solanum chacoense</name>
    <name type="common">Chaco potato</name>
    <dbReference type="NCBI Taxonomy" id="4108"/>
    <lineage>
        <taxon>Eukaryota</taxon>
        <taxon>Viridiplantae</taxon>
        <taxon>Streptophyta</taxon>
        <taxon>Embryophyta</taxon>
        <taxon>Tracheophyta</taxon>
        <taxon>Spermatophyta</taxon>
        <taxon>Magnoliopsida</taxon>
        <taxon>eudicotyledons</taxon>
        <taxon>Gunneridae</taxon>
        <taxon>Pentapetalae</taxon>
        <taxon>asterids</taxon>
        <taxon>lamiids</taxon>
        <taxon>Solanales</taxon>
        <taxon>Solanaceae</taxon>
        <taxon>Solanoideae</taxon>
        <taxon>Solaneae</taxon>
        <taxon>Solanum</taxon>
    </lineage>
</organism>
<feature type="transmembrane region" description="Helical" evidence="1">
    <location>
        <begin position="38"/>
        <end position="58"/>
    </location>
</feature>
<keyword evidence="1" id="KW-1133">Transmembrane helix</keyword>
<reference evidence="2" key="1">
    <citation type="submission" date="2015-12" db="EMBL/GenBank/DDBJ databases">
        <title>Gene expression during late stages of embryo sac development: a critical building block for successful pollen-pistil interactions.</title>
        <authorList>
            <person name="Liu Y."/>
            <person name="Joly V."/>
            <person name="Sabar M."/>
            <person name="Matton D.P."/>
        </authorList>
    </citation>
    <scope>NUCLEOTIDE SEQUENCE</scope>
</reference>
<evidence type="ECO:0000256" key="1">
    <source>
        <dbReference type="SAM" id="Phobius"/>
    </source>
</evidence>
<name>A0A0V0I9F4_SOLCH</name>
<keyword evidence="1" id="KW-0472">Membrane</keyword>
<sequence>MLIQSMSFTCFFCWCVMLCSLNLLYIDAWPYFSALVTSAYSILPCFNIKLLFLCSFIYGKQGPHVYL</sequence>
<dbReference type="EMBL" id="GEDG01009473">
    <property type="protein sequence ID" value="JAP29075.1"/>
    <property type="molecule type" value="Transcribed_RNA"/>
</dbReference>
<keyword evidence="1" id="KW-0812">Transmembrane</keyword>
<feature type="transmembrane region" description="Helical" evidence="1">
    <location>
        <begin position="7"/>
        <end position="26"/>
    </location>
</feature>